<proteinExistence type="predicted"/>
<evidence type="ECO:0000256" key="1">
    <source>
        <dbReference type="PROSITE-ProRule" id="PRU00649"/>
    </source>
</evidence>
<dbReference type="AlphaFoldDB" id="A0A8S0U5A5"/>
<dbReference type="GO" id="GO:0005634">
    <property type="term" value="C:nucleus"/>
    <property type="evidence" value="ECO:0007669"/>
    <property type="project" value="UniProtKB-SubCell"/>
</dbReference>
<dbReference type="PANTHER" id="PTHR47292">
    <property type="entry name" value="TRANSCRIPTION ELONGATION FACTOR (TFIIS) FAMILY PROTEIN-RELATED"/>
    <property type="match status" value="1"/>
</dbReference>
<dbReference type="Gene3D" id="1.20.930.10">
    <property type="entry name" value="Conserved domain common to transcription factors TFIIS, elongin A, CRSP70"/>
    <property type="match status" value="1"/>
</dbReference>
<feature type="domain" description="TFIIS N-terminal" evidence="2">
    <location>
        <begin position="72"/>
        <end position="152"/>
    </location>
</feature>
<dbReference type="Pfam" id="PF08711">
    <property type="entry name" value="Med26"/>
    <property type="match status" value="1"/>
</dbReference>
<evidence type="ECO:0000313" key="3">
    <source>
        <dbReference type="EMBL" id="CAA3013181.1"/>
    </source>
</evidence>
<dbReference type="Proteomes" id="UP000594638">
    <property type="component" value="Unassembled WGS sequence"/>
</dbReference>
<dbReference type="SUPFAM" id="SSF47676">
    <property type="entry name" value="Conserved domain common to transcription factors TFIIS, elongin A, CRSP70"/>
    <property type="match status" value="1"/>
</dbReference>
<name>A0A8S0U5A5_OLEEU</name>
<keyword evidence="4" id="KW-1185">Reference proteome</keyword>
<dbReference type="Gramene" id="OE9A039676T1">
    <property type="protein sequence ID" value="OE9A039676C1"/>
    <property type="gene ID" value="OE9A039676"/>
</dbReference>
<comment type="subcellular location">
    <subcellularLocation>
        <location evidence="1">Nucleus</location>
    </subcellularLocation>
</comment>
<protein>
    <submittedName>
        <fullName evidence="3">Dentin sialophospho</fullName>
    </submittedName>
</protein>
<sequence length="202" mass="22521">MSLGDFFTLTEMNDGLTAPSRVRELVALLQKDRDCILIVGDATRQQSVVARTTAATENKDCLDLFVQLDGLQFIDKWLKDAKKFSNETGESFVEESISHLLQALEKLHVDDKKLVSSNICTTVRDLLGHNNSKVLDRARALLDSWENDRSCNASSMNIDRVEPLTNNDMQITADSERDSKHSEFSVGGALISVIIMVTMTKN</sequence>
<dbReference type="PROSITE" id="PS51319">
    <property type="entry name" value="TFIIS_N"/>
    <property type="match status" value="1"/>
</dbReference>
<evidence type="ECO:0000259" key="2">
    <source>
        <dbReference type="PROSITE" id="PS51319"/>
    </source>
</evidence>
<dbReference type="InterPro" id="IPR017923">
    <property type="entry name" value="TFIIS_N"/>
</dbReference>
<dbReference type="InterPro" id="IPR035441">
    <property type="entry name" value="TFIIS/LEDGF_dom_sf"/>
</dbReference>
<dbReference type="EMBL" id="CACTIH010007425">
    <property type="protein sequence ID" value="CAA3013181.1"/>
    <property type="molecule type" value="Genomic_DNA"/>
</dbReference>
<comment type="caution">
    <text evidence="3">The sequence shown here is derived from an EMBL/GenBank/DDBJ whole genome shotgun (WGS) entry which is preliminary data.</text>
</comment>
<dbReference type="PANTHER" id="PTHR47292:SF1">
    <property type="entry name" value="TRANSCRIPTION ELONGATION FACTOR (TFIIS) FAMILY PROTEIN"/>
    <property type="match status" value="1"/>
</dbReference>
<keyword evidence="1" id="KW-0539">Nucleus</keyword>
<evidence type="ECO:0000313" key="4">
    <source>
        <dbReference type="Proteomes" id="UP000594638"/>
    </source>
</evidence>
<gene>
    <name evidence="3" type="ORF">OLEA9_A039676</name>
</gene>
<reference evidence="3 4" key="1">
    <citation type="submission" date="2019-12" db="EMBL/GenBank/DDBJ databases">
        <authorList>
            <person name="Alioto T."/>
            <person name="Alioto T."/>
            <person name="Gomez Garrido J."/>
        </authorList>
    </citation>
    <scope>NUCLEOTIDE SEQUENCE [LARGE SCALE GENOMIC DNA]</scope>
</reference>
<accession>A0A8S0U5A5</accession>
<organism evidence="3 4">
    <name type="scientific">Olea europaea subsp. europaea</name>
    <dbReference type="NCBI Taxonomy" id="158383"/>
    <lineage>
        <taxon>Eukaryota</taxon>
        <taxon>Viridiplantae</taxon>
        <taxon>Streptophyta</taxon>
        <taxon>Embryophyta</taxon>
        <taxon>Tracheophyta</taxon>
        <taxon>Spermatophyta</taxon>
        <taxon>Magnoliopsida</taxon>
        <taxon>eudicotyledons</taxon>
        <taxon>Gunneridae</taxon>
        <taxon>Pentapetalae</taxon>
        <taxon>asterids</taxon>
        <taxon>lamiids</taxon>
        <taxon>Lamiales</taxon>
        <taxon>Oleaceae</taxon>
        <taxon>Oleeae</taxon>
        <taxon>Olea</taxon>
    </lineage>
</organism>
<dbReference type="OrthoDB" id="1595674at2759"/>